<dbReference type="Pfam" id="PF13424">
    <property type="entry name" value="TPR_12"/>
    <property type="match status" value="1"/>
</dbReference>
<comment type="similarity">
    <text evidence="9">Belongs to the Tom70 family.</text>
</comment>
<name>A0A226E4P7_FOLCA</name>
<accession>A0A226E4P7</accession>
<dbReference type="GO" id="GO:0005741">
    <property type="term" value="C:mitochondrial outer membrane"/>
    <property type="evidence" value="ECO:0007669"/>
    <property type="project" value="UniProtKB-SubCell"/>
</dbReference>
<keyword evidence="12" id="KW-1185">Reference proteome</keyword>
<feature type="repeat" description="TPR" evidence="10">
    <location>
        <begin position="36"/>
        <end position="69"/>
    </location>
</feature>
<keyword evidence="6" id="KW-1133">Transmembrane helix</keyword>
<protein>
    <submittedName>
        <fullName evidence="11">Mitochondrial import receptor subunit TOM70</fullName>
    </submittedName>
</protein>
<keyword evidence="4" id="KW-1000">Mitochondrion outer membrane</keyword>
<sequence>MKGAGNDLFKQERYTEAIAKYKAAQAYSVENKDDLAALLHNIGLSHEKMNDLEEAVKAYSEAITLKDKYIKVLKRRSNLLCKLGRYQEALDDLVDVVVDEIKDQQKKVAVTGVNGFMPGGFQMETSQRLVDILLGQTEVETQKVLANHASCSPPVTIVEAFLRMFNGDQVSRIWKGLEPSAVDEQIAQGKTDDLKGYMAALRDLKLKKYDAIVKHCTEEIENPDASEENVLNARFLRGTMTFIWTLSSQTVEDFIKVTESPLASNKMKSSAYLKLAMRHTNTRHPFSKSDTIQTISEDYSKAEELWVENPDIYYHGSLLLVDRAVPLQGLDMLEMGIRFCAPETSIMMKTFFWTLQLTITNEDSVRNNAYLELKKLEHEFDSAECHEMFGQALMAAGGDERQAEYNEQFDKAIACNPQDPVFKIKKLIFRHWLGENGNLVKEDHALAEMDSFIETEGPNNLAYYHIGQMEILRGNAEKGLEALEKSIELTGSIHEIEARVAAKLEMIFYLRVNSRLKEEGLEDLADQLQNLTLKQPFP</sequence>
<comment type="caution">
    <text evidence="11">The sequence shown here is derived from an EMBL/GenBank/DDBJ whole genome shotgun (WGS) entry which is preliminary data.</text>
</comment>
<evidence type="ECO:0000313" key="12">
    <source>
        <dbReference type="Proteomes" id="UP000198287"/>
    </source>
</evidence>
<evidence type="ECO:0000256" key="1">
    <source>
        <dbReference type="ARBA" id="ARBA00004572"/>
    </source>
</evidence>
<keyword evidence="3" id="KW-0677">Repeat</keyword>
<dbReference type="InterPro" id="IPR011990">
    <property type="entry name" value="TPR-like_helical_dom_sf"/>
</dbReference>
<evidence type="ECO:0000256" key="2">
    <source>
        <dbReference type="ARBA" id="ARBA00022692"/>
    </source>
</evidence>
<dbReference type="STRING" id="158441.A0A226E4P7"/>
<dbReference type="OMA" id="PECHELY"/>
<evidence type="ECO:0000256" key="9">
    <source>
        <dbReference type="ARBA" id="ARBA00038030"/>
    </source>
</evidence>
<dbReference type="PROSITE" id="PS50005">
    <property type="entry name" value="TPR"/>
    <property type="match status" value="1"/>
</dbReference>
<dbReference type="GO" id="GO:0045039">
    <property type="term" value="P:protein insertion into mitochondrial inner membrane"/>
    <property type="evidence" value="ECO:0007669"/>
    <property type="project" value="TreeGrafter"/>
</dbReference>
<dbReference type="Proteomes" id="UP000198287">
    <property type="component" value="Unassembled WGS sequence"/>
</dbReference>
<keyword evidence="11" id="KW-0675">Receptor</keyword>
<evidence type="ECO:0000256" key="5">
    <source>
        <dbReference type="ARBA" id="ARBA00022803"/>
    </source>
</evidence>
<evidence type="ECO:0000256" key="4">
    <source>
        <dbReference type="ARBA" id="ARBA00022787"/>
    </source>
</evidence>
<dbReference type="InterPro" id="IPR019734">
    <property type="entry name" value="TPR_rpt"/>
</dbReference>
<reference evidence="11 12" key="1">
    <citation type="submission" date="2015-12" db="EMBL/GenBank/DDBJ databases">
        <title>The genome of Folsomia candida.</title>
        <authorList>
            <person name="Faddeeva A."/>
            <person name="Derks M.F."/>
            <person name="Anvar Y."/>
            <person name="Smit S."/>
            <person name="Van Straalen N."/>
            <person name="Roelofs D."/>
        </authorList>
    </citation>
    <scope>NUCLEOTIDE SEQUENCE [LARGE SCALE GENOMIC DNA]</scope>
    <source>
        <strain evidence="11 12">VU population</strain>
        <tissue evidence="11">Whole body</tissue>
    </source>
</reference>
<evidence type="ECO:0000313" key="11">
    <source>
        <dbReference type="EMBL" id="OXA51466.1"/>
    </source>
</evidence>
<organism evidence="11 12">
    <name type="scientific">Folsomia candida</name>
    <name type="common">Springtail</name>
    <dbReference type="NCBI Taxonomy" id="158441"/>
    <lineage>
        <taxon>Eukaryota</taxon>
        <taxon>Metazoa</taxon>
        <taxon>Ecdysozoa</taxon>
        <taxon>Arthropoda</taxon>
        <taxon>Hexapoda</taxon>
        <taxon>Collembola</taxon>
        <taxon>Entomobryomorpha</taxon>
        <taxon>Isotomoidea</taxon>
        <taxon>Isotomidae</taxon>
        <taxon>Proisotominae</taxon>
        <taxon>Folsomia</taxon>
    </lineage>
</organism>
<evidence type="ECO:0000256" key="7">
    <source>
        <dbReference type="ARBA" id="ARBA00023128"/>
    </source>
</evidence>
<evidence type="ECO:0000256" key="8">
    <source>
        <dbReference type="ARBA" id="ARBA00023136"/>
    </source>
</evidence>
<dbReference type="SUPFAM" id="SSF48452">
    <property type="entry name" value="TPR-like"/>
    <property type="match status" value="1"/>
</dbReference>
<dbReference type="GO" id="GO:0030943">
    <property type="term" value="F:mitochondrion targeting sequence binding"/>
    <property type="evidence" value="ECO:0007669"/>
    <property type="project" value="TreeGrafter"/>
</dbReference>
<dbReference type="GO" id="GO:0008320">
    <property type="term" value="F:protein transmembrane transporter activity"/>
    <property type="evidence" value="ECO:0007669"/>
    <property type="project" value="TreeGrafter"/>
</dbReference>
<dbReference type="PANTHER" id="PTHR46208:SF1">
    <property type="entry name" value="MITOCHONDRIAL IMPORT RECEPTOR SUBUNIT TOM70"/>
    <property type="match status" value="1"/>
</dbReference>
<dbReference type="GO" id="GO:0030150">
    <property type="term" value="P:protein import into mitochondrial matrix"/>
    <property type="evidence" value="ECO:0007669"/>
    <property type="project" value="TreeGrafter"/>
</dbReference>
<dbReference type="SMART" id="SM00028">
    <property type="entry name" value="TPR"/>
    <property type="match status" value="3"/>
</dbReference>
<evidence type="ECO:0000256" key="3">
    <source>
        <dbReference type="ARBA" id="ARBA00022737"/>
    </source>
</evidence>
<keyword evidence="7" id="KW-0496">Mitochondrion</keyword>
<evidence type="ECO:0000256" key="10">
    <source>
        <dbReference type="PROSITE-ProRule" id="PRU00339"/>
    </source>
</evidence>
<keyword evidence="5 10" id="KW-0802">TPR repeat</keyword>
<gene>
    <name evidence="11" type="ORF">Fcan01_12869</name>
</gene>
<keyword evidence="8" id="KW-0472">Membrane</keyword>
<dbReference type="AlphaFoldDB" id="A0A226E4P7"/>
<dbReference type="PANTHER" id="PTHR46208">
    <property type="entry name" value="MITOCHONDRIAL IMPORT RECEPTOR SUBUNIT TOM70"/>
    <property type="match status" value="1"/>
</dbReference>
<dbReference type="Gene3D" id="1.25.40.10">
    <property type="entry name" value="Tetratricopeptide repeat domain"/>
    <property type="match status" value="2"/>
</dbReference>
<keyword evidence="2" id="KW-0812">Transmembrane</keyword>
<evidence type="ECO:0000256" key="6">
    <source>
        <dbReference type="ARBA" id="ARBA00022989"/>
    </source>
</evidence>
<proteinExistence type="inferred from homology"/>
<comment type="subcellular location">
    <subcellularLocation>
        <location evidence="1">Mitochondrion outer membrane</location>
        <topology evidence="1">Single-pass membrane protein</topology>
    </subcellularLocation>
</comment>
<dbReference type="EMBL" id="LNIX01000007">
    <property type="protein sequence ID" value="OXA51466.1"/>
    <property type="molecule type" value="Genomic_DNA"/>
</dbReference>